<dbReference type="Proteomes" id="UP001054945">
    <property type="component" value="Unassembled WGS sequence"/>
</dbReference>
<dbReference type="EMBL" id="BPLR01013351">
    <property type="protein sequence ID" value="GIY60624.1"/>
    <property type="molecule type" value="Genomic_DNA"/>
</dbReference>
<feature type="region of interest" description="Disordered" evidence="1">
    <location>
        <begin position="1"/>
        <end position="29"/>
    </location>
</feature>
<evidence type="ECO:0000256" key="1">
    <source>
        <dbReference type="SAM" id="MobiDB-lite"/>
    </source>
</evidence>
<feature type="region of interest" description="Disordered" evidence="1">
    <location>
        <begin position="58"/>
        <end position="79"/>
    </location>
</feature>
<accession>A0AAV4US77</accession>
<organism evidence="2 3">
    <name type="scientific">Caerostris extrusa</name>
    <name type="common">Bark spider</name>
    <name type="synonym">Caerostris bankana</name>
    <dbReference type="NCBI Taxonomy" id="172846"/>
    <lineage>
        <taxon>Eukaryota</taxon>
        <taxon>Metazoa</taxon>
        <taxon>Ecdysozoa</taxon>
        <taxon>Arthropoda</taxon>
        <taxon>Chelicerata</taxon>
        <taxon>Arachnida</taxon>
        <taxon>Araneae</taxon>
        <taxon>Araneomorphae</taxon>
        <taxon>Entelegynae</taxon>
        <taxon>Araneoidea</taxon>
        <taxon>Araneidae</taxon>
        <taxon>Caerostris</taxon>
    </lineage>
</organism>
<evidence type="ECO:0000313" key="3">
    <source>
        <dbReference type="Proteomes" id="UP001054945"/>
    </source>
</evidence>
<name>A0AAV4US77_CAEEX</name>
<feature type="compositionally biased region" description="Basic and acidic residues" evidence="1">
    <location>
        <begin position="59"/>
        <end position="79"/>
    </location>
</feature>
<feature type="compositionally biased region" description="Basic residues" evidence="1">
    <location>
        <begin position="13"/>
        <end position="25"/>
    </location>
</feature>
<evidence type="ECO:0000313" key="2">
    <source>
        <dbReference type="EMBL" id="GIY60624.1"/>
    </source>
</evidence>
<dbReference type="AlphaFoldDB" id="A0AAV4US77"/>
<comment type="caution">
    <text evidence="2">The sequence shown here is derived from an EMBL/GenBank/DDBJ whole genome shotgun (WGS) entry which is preliminary data.</text>
</comment>
<sequence length="107" mass="12448">MTHTFTQNVQHIQPKKKARMKKNSGRRKEIVWDSDTKSNFRRNRNRFGLWKSFLNSCEKSSEGSRGEKPPQRRAAADPMKRGFEIQMKTFLPSPRVFPPAGIKSRTA</sequence>
<gene>
    <name evidence="2" type="ORF">CEXT_176211</name>
</gene>
<protein>
    <submittedName>
        <fullName evidence="2">Uncharacterized protein</fullName>
    </submittedName>
</protein>
<feature type="compositionally biased region" description="Polar residues" evidence="1">
    <location>
        <begin position="1"/>
        <end position="11"/>
    </location>
</feature>
<proteinExistence type="predicted"/>
<keyword evidence="3" id="KW-1185">Reference proteome</keyword>
<reference evidence="2 3" key="1">
    <citation type="submission" date="2021-06" db="EMBL/GenBank/DDBJ databases">
        <title>Caerostris extrusa draft genome.</title>
        <authorList>
            <person name="Kono N."/>
            <person name="Arakawa K."/>
        </authorList>
    </citation>
    <scope>NUCLEOTIDE SEQUENCE [LARGE SCALE GENOMIC DNA]</scope>
</reference>